<dbReference type="Pfam" id="PF06985">
    <property type="entry name" value="HET"/>
    <property type="match status" value="1"/>
</dbReference>
<dbReference type="InterPro" id="IPR010730">
    <property type="entry name" value="HET"/>
</dbReference>
<evidence type="ECO:0000313" key="3">
    <source>
        <dbReference type="Proteomes" id="UP000193144"/>
    </source>
</evidence>
<accession>A0A1Y1ZJ47</accession>
<dbReference type="PANTHER" id="PTHR33112">
    <property type="entry name" value="DOMAIN PROTEIN, PUTATIVE-RELATED"/>
    <property type="match status" value="1"/>
</dbReference>
<sequence length="821" mass="93108">MGSDVPEKSDAVRFCEEYIRARRDYLCSESRWLDDECAWPLTTPHRCKYCETTFTFEADSRELLPYKSSSAAFPLHQAVEAAQKGCAFNSWLLDTICSGQEDSEIISFDSSSHLHANLELVQVYDSEIVPRGANQDEIRRLKWDGKSRIRSDRMEPLLRYKYQSASAPYELRITVKVDTSNGPLESLQTLSFWSDSADIELSKSTIARTPMIEGDKASPKSLRFASNRLSACLTSHPFCRPSLDSGNDCGIYMPTRVLEVLPLSKTVRLVNSASLFQSKIDRSSKATNLGYCVLSYCWGKTQPMILTKETSGTLMEGVHIPDLAKTIWDAVLVCKQLNVQYLWVDALCIFQDDGADQAKEIAKMAEYYQNGILTISAACAKSCTDGFLSSFDPEFSVGPFDLEFEEGPRKLPEPEWTYADRAMKQDNPDTYWQNSPYTSRELEAATARPTRIRVQLGRLKEEESEPITLRAWTFQEALLSKRILIFGYRQVYWCCRDSYVGCGGTDSFDRSEIVHRDCGAQEDICVCGISLVRDIKQPDRVPHIFTLGNRHTMSTDAQWDMVVESYSGRMLTLEVDKLPALAAAAYYFDTIFKARWPDVQYVCGLWFSPSNPLSFIRQLLWTWNQEDFGMPQKRSDTKIPEQRELSTVAPSWSWAGQNGKVKQMDRMAMNYYHFHVDLKVTSIFITLDNPRLPFGRITAAQLIVRGRIQVSKEASAMFAMGDLRIRKICKSIMLIPDAVAPHPKLRYSDVTVSLLEVISYTERKPSPVGLILAPVHEGLSTALDHRHVFRRLGVFIGADNAHPEGCSTFFNSSKEQEIYII</sequence>
<organism evidence="2 3">
    <name type="scientific">Clohesyomyces aquaticus</name>
    <dbReference type="NCBI Taxonomy" id="1231657"/>
    <lineage>
        <taxon>Eukaryota</taxon>
        <taxon>Fungi</taxon>
        <taxon>Dikarya</taxon>
        <taxon>Ascomycota</taxon>
        <taxon>Pezizomycotina</taxon>
        <taxon>Dothideomycetes</taxon>
        <taxon>Pleosporomycetidae</taxon>
        <taxon>Pleosporales</taxon>
        <taxon>Lindgomycetaceae</taxon>
        <taxon>Clohesyomyces</taxon>
    </lineage>
</organism>
<dbReference type="PANTHER" id="PTHR33112:SF16">
    <property type="entry name" value="HETEROKARYON INCOMPATIBILITY DOMAIN-CONTAINING PROTEIN"/>
    <property type="match status" value="1"/>
</dbReference>
<gene>
    <name evidence="2" type="ORF">BCR34DRAFT_602578</name>
</gene>
<name>A0A1Y1ZJ47_9PLEO</name>
<reference evidence="2 3" key="1">
    <citation type="submission" date="2016-07" db="EMBL/GenBank/DDBJ databases">
        <title>Pervasive Adenine N6-methylation of Active Genes in Fungi.</title>
        <authorList>
            <consortium name="DOE Joint Genome Institute"/>
            <person name="Mondo S.J."/>
            <person name="Dannebaum R.O."/>
            <person name="Kuo R.C."/>
            <person name="Labutti K."/>
            <person name="Haridas S."/>
            <person name="Kuo A."/>
            <person name="Salamov A."/>
            <person name="Ahrendt S.R."/>
            <person name="Lipzen A."/>
            <person name="Sullivan W."/>
            <person name="Andreopoulos W.B."/>
            <person name="Clum A."/>
            <person name="Lindquist E."/>
            <person name="Daum C."/>
            <person name="Ramamoorthy G.K."/>
            <person name="Gryganskyi A."/>
            <person name="Culley D."/>
            <person name="Magnuson J.K."/>
            <person name="James T.Y."/>
            <person name="O'Malley M.A."/>
            <person name="Stajich J.E."/>
            <person name="Spatafora J.W."/>
            <person name="Visel A."/>
            <person name="Grigoriev I.V."/>
        </authorList>
    </citation>
    <scope>NUCLEOTIDE SEQUENCE [LARGE SCALE GENOMIC DNA]</scope>
    <source>
        <strain evidence="2 3">CBS 115471</strain>
    </source>
</reference>
<protein>
    <submittedName>
        <fullName evidence="2">Heterokaryon incompatibility protein-domain-containing protein</fullName>
    </submittedName>
</protein>
<comment type="caution">
    <text evidence="2">The sequence shown here is derived from an EMBL/GenBank/DDBJ whole genome shotgun (WGS) entry which is preliminary data.</text>
</comment>
<dbReference type="EMBL" id="MCFA01000081">
    <property type="protein sequence ID" value="ORY09855.1"/>
    <property type="molecule type" value="Genomic_DNA"/>
</dbReference>
<proteinExistence type="predicted"/>
<feature type="domain" description="Heterokaryon incompatibility" evidence="1">
    <location>
        <begin position="291"/>
        <end position="476"/>
    </location>
</feature>
<evidence type="ECO:0000259" key="1">
    <source>
        <dbReference type="Pfam" id="PF06985"/>
    </source>
</evidence>
<dbReference type="OrthoDB" id="5125733at2759"/>
<dbReference type="Proteomes" id="UP000193144">
    <property type="component" value="Unassembled WGS sequence"/>
</dbReference>
<dbReference type="AlphaFoldDB" id="A0A1Y1ZJ47"/>
<keyword evidence="3" id="KW-1185">Reference proteome</keyword>
<evidence type="ECO:0000313" key="2">
    <source>
        <dbReference type="EMBL" id="ORY09855.1"/>
    </source>
</evidence>
<dbReference type="STRING" id="1231657.A0A1Y1ZJ47"/>